<comment type="caution">
    <text evidence="7">Lacks conserved residue(s) required for the propagation of feature annotation.</text>
</comment>
<dbReference type="Pfam" id="PF02390">
    <property type="entry name" value="Methyltransf_4"/>
    <property type="match status" value="1"/>
</dbReference>
<comment type="catalytic activity">
    <reaction evidence="1 7">
        <text>guanosine(46) in tRNA + S-adenosyl-L-methionine = N(7)-methylguanosine(46) in tRNA + S-adenosyl-L-homocysteine</text>
        <dbReference type="Rhea" id="RHEA:42708"/>
        <dbReference type="Rhea" id="RHEA-COMP:10188"/>
        <dbReference type="Rhea" id="RHEA-COMP:10189"/>
        <dbReference type="ChEBI" id="CHEBI:57856"/>
        <dbReference type="ChEBI" id="CHEBI:59789"/>
        <dbReference type="ChEBI" id="CHEBI:74269"/>
        <dbReference type="ChEBI" id="CHEBI:74480"/>
        <dbReference type="EC" id="2.1.1.33"/>
    </reaction>
</comment>
<dbReference type="InterPro" id="IPR029063">
    <property type="entry name" value="SAM-dependent_MTases_sf"/>
</dbReference>
<dbReference type="GO" id="GO:0043527">
    <property type="term" value="C:tRNA methyltransferase complex"/>
    <property type="evidence" value="ECO:0007669"/>
    <property type="project" value="TreeGrafter"/>
</dbReference>
<evidence type="ECO:0000256" key="5">
    <source>
        <dbReference type="ARBA" id="ARBA00022691"/>
    </source>
</evidence>
<keyword evidence="4 7" id="KW-0808">Transferase</keyword>
<evidence type="ECO:0000256" key="6">
    <source>
        <dbReference type="ARBA" id="ARBA00022694"/>
    </source>
</evidence>
<feature type="binding site" evidence="7">
    <location>
        <position position="236"/>
    </location>
    <ligand>
        <name>substrate</name>
    </ligand>
</feature>
<sequence>MPHITVKPFDTSCIKKGNYTKNTEVLFKAEDNFSSDELIAINHGHENFLLCLKKNPKSWLLKYDKVTRPLKVNLLKQGIADVSTGLNLEVLQSNITIHPTKLTPSSEYEKSIEDFTNIEFPFPSVAIEVGFGSGKHLLYQAIKNPNRLFIGIEIHTPSAAQVLKQIEILGLKNIWVVNYDARLLLEMIPSNTCHQIFVHFPVPWDKKPHRRVISPSFLEESMRVLEVKGRLELRTDSPKYFWYSMETFLGDTVSKTAVEIRKNEALDITSKYEARWLRQEKDIYDVYVTCREASETRVLDFDFSFKELVYKKELLEKISYKPELFDGFFIHFERLFKIGDEAILIKLAFGSFDRPEHKYIYLDKLQSYYFNSSPVKTLTNHKTHLKIMEYLNV</sequence>
<comment type="function">
    <text evidence="2 7">Catalyzes the formation of N(7)-methylguanine at position 46 (m7G46) in tRNA.</text>
</comment>
<dbReference type="CDD" id="cd02440">
    <property type="entry name" value="AdoMet_MTases"/>
    <property type="match status" value="1"/>
</dbReference>
<keyword evidence="3 7" id="KW-0489">Methyltransferase</keyword>
<keyword evidence="6 7" id="KW-0819">tRNA processing</keyword>
<feature type="binding site" evidence="7">
    <location>
        <position position="128"/>
    </location>
    <ligand>
        <name>S-adenosyl-L-methionine</name>
        <dbReference type="ChEBI" id="CHEBI:59789"/>
    </ligand>
</feature>
<feature type="binding site" evidence="7">
    <location>
        <position position="180"/>
    </location>
    <ligand>
        <name>S-adenosyl-L-methionine</name>
        <dbReference type="ChEBI" id="CHEBI:59789"/>
    </ligand>
</feature>
<dbReference type="PROSITE" id="PS51625">
    <property type="entry name" value="SAM_MT_TRMB"/>
    <property type="match status" value="1"/>
</dbReference>
<evidence type="ECO:0000256" key="1">
    <source>
        <dbReference type="ARBA" id="ARBA00000142"/>
    </source>
</evidence>
<keyword evidence="5 7" id="KW-0949">S-adenosyl-L-methionine</keyword>
<proteinExistence type="inferred from homology"/>
<evidence type="ECO:0000256" key="4">
    <source>
        <dbReference type="ARBA" id="ARBA00022679"/>
    </source>
</evidence>
<dbReference type="SUPFAM" id="SSF53335">
    <property type="entry name" value="S-adenosyl-L-methionine-dependent methyltransferases"/>
    <property type="match status" value="1"/>
</dbReference>
<reference evidence="8" key="1">
    <citation type="submission" date="2020-01" db="EMBL/GenBank/DDBJ databases">
        <authorList>
            <person name="Meier V. D."/>
            <person name="Meier V D."/>
        </authorList>
    </citation>
    <scope>NUCLEOTIDE SEQUENCE</scope>
    <source>
        <strain evidence="8">HLG_WM_MAG_02</strain>
    </source>
</reference>
<dbReference type="GO" id="GO:0008176">
    <property type="term" value="F:tRNA (guanine(46)-N7)-methyltransferase activity"/>
    <property type="evidence" value="ECO:0007669"/>
    <property type="project" value="UniProtKB-UniRule"/>
</dbReference>
<dbReference type="InterPro" id="IPR055361">
    <property type="entry name" value="tRNA_methyltr_TrmB_bact"/>
</dbReference>
<dbReference type="InterPro" id="IPR003358">
    <property type="entry name" value="tRNA_(Gua-N-7)_MeTrfase_Trmb"/>
</dbReference>
<accession>A0A6S6TMN2</accession>
<evidence type="ECO:0000256" key="7">
    <source>
        <dbReference type="HAMAP-Rule" id="MF_01057"/>
    </source>
</evidence>
<dbReference type="EC" id="2.1.1.33" evidence="7"/>
<dbReference type="EMBL" id="CACVAZ010000117">
    <property type="protein sequence ID" value="CAA6817880.1"/>
    <property type="molecule type" value="Genomic_DNA"/>
</dbReference>
<name>A0A6S6TMN2_9BACT</name>
<dbReference type="PANTHER" id="PTHR23417:SF14">
    <property type="entry name" value="PENTACOTRIPEPTIDE-REPEAT REGION OF PRORP DOMAIN-CONTAINING PROTEIN"/>
    <property type="match status" value="1"/>
</dbReference>
<gene>
    <name evidence="7" type="primary">trmB</name>
    <name evidence="8" type="ORF">HELGO_WM5319</name>
</gene>
<dbReference type="PANTHER" id="PTHR23417">
    <property type="entry name" value="3-DEOXY-D-MANNO-OCTULOSONIC-ACID TRANSFERASE/TRNA GUANINE-N 7 - -METHYLTRANSFERASE"/>
    <property type="match status" value="1"/>
</dbReference>
<evidence type="ECO:0000256" key="3">
    <source>
        <dbReference type="ARBA" id="ARBA00022603"/>
    </source>
</evidence>
<feature type="binding site" evidence="7">
    <location>
        <position position="153"/>
    </location>
    <ligand>
        <name>S-adenosyl-L-methionine</name>
        <dbReference type="ChEBI" id="CHEBI:59789"/>
    </ligand>
</feature>
<comment type="similarity">
    <text evidence="7">Belongs to the class I-like SAM-binding methyltransferase superfamily. TrmB family.</text>
</comment>
<dbReference type="UniPathway" id="UPA00989"/>
<evidence type="ECO:0000256" key="2">
    <source>
        <dbReference type="ARBA" id="ARBA00003015"/>
    </source>
</evidence>
<dbReference type="HAMAP" id="MF_01057">
    <property type="entry name" value="tRNA_methyltr_TrmB"/>
    <property type="match status" value="1"/>
</dbReference>
<dbReference type="NCBIfam" id="NF010719">
    <property type="entry name" value="PRK14121.1"/>
    <property type="match status" value="1"/>
</dbReference>
<dbReference type="NCBIfam" id="TIGR00091">
    <property type="entry name" value="tRNA (guanosine(46)-N7)-methyltransferase TrmB"/>
    <property type="match status" value="1"/>
</dbReference>
<dbReference type="AlphaFoldDB" id="A0A6S6TMN2"/>
<protein>
    <recommendedName>
        <fullName evidence="7">tRNA (guanine-N(7)-)-methyltransferase</fullName>
        <ecNumber evidence="7">2.1.1.33</ecNumber>
    </recommendedName>
    <alternativeName>
        <fullName evidence="7">tRNA (guanine(46)-N(7))-methyltransferase</fullName>
    </alternativeName>
    <alternativeName>
        <fullName evidence="7">tRNA(m7G46)-methyltransferase</fullName>
    </alternativeName>
</protein>
<feature type="binding site" evidence="7">
    <location>
        <position position="206"/>
    </location>
    <ligand>
        <name>substrate</name>
    </ligand>
</feature>
<dbReference type="Gene3D" id="3.40.50.150">
    <property type="entry name" value="Vaccinia Virus protein VP39"/>
    <property type="match status" value="1"/>
</dbReference>
<organism evidence="8">
    <name type="scientific">uncultured Sulfurovum sp</name>
    <dbReference type="NCBI Taxonomy" id="269237"/>
    <lineage>
        <taxon>Bacteria</taxon>
        <taxon>Pseudomonadati</taxon>
        <taxon>Campylobacterota</taxon>
        <taxon>Epsilonproteobacteria</taxon>
        <taxon>Campylobacterales</taxon>
        <taxon>Sulfurovaceae</taxon>
        <taxon>Sulfurovum</taxon>
        <taxon>environmental samples</taxon>
    </lineage>
</organism>
<comment type="pathway">
    <text evidence="7">tRNA modification; N(7)-methylguanine-tRNA biosynthesis.</text>
</comment>
<evidence type="ECO:0000313" key="8">
    <source>
        <dbReference type="EMBL" id="CAA6817880.1"/>
    </source>
</evidence>